<keyword evidence="3" id="KW-1185">Reference proteome</keyword>
<organism evidence="2 3">
    <name type="scientific">Paenibacillus silvestris</name>
    <dbReference type="NCBI Taxonomy" id="2606219"/>
    <lineage>
        <taxon>Bacteria</taxon>
        <taxon>Bacillati</taxon>
        <taxon>Bacillota</taxon>
        <taxon>Bacilli</taxon>
        <taxon>Bacillales</taxon>
        <taxon>Paenibacillaceae</taxon>
        <taxon>Paenibacillus</taxon>
    </lineage>
</organism>
<evidence type="ECO:0008006" key="4">
    <source>
        <dbReference type="Google" id="ProtNLM"/>
    </source>
</evidence>
<evidence type="ECO:0000256" key="1">
    <source>
        <dbReference type="SAM" id="Phobius"/>
    </source>
</evidence>
<reference evidence="2 3" key="1">
    <citation type="submission" date="2019-12" db="EMBL/GenBank/DDBJ databases">
        <title>Paenibacillus sp. nov. sp. isolated from soil.</title>
        <authorList>
            <person name="Kim J."/>
            <person name="Jeong S.E."/>
            <person name="Jung H.S."/>
            <person name="Jeon C.O."/>
        </authorList>
    </citation>
    <scope>NUCLEOTIDE SEQUENCE [LARGE SCALE GENOMIC DNA]</scope>
    <source>
        <strain evidence="2 3">5J-6</strain>
    </source>
</reference>
<dbReference type="RefSeq" id="WP_161409977.1">
    <property type="nucleotide sequence ID" value="NZ_WTUZ01000033.1"/>
</dbReference>
<feature type="transmembrane region" description="Helical" evidence="1">
    <location>
        <begin position="137"/>
        <end position="155"/>
    </location>
</feature>
<feature type="transmembrane region" description="Helical" evidence="1">
    <location>
        <begin position="58"/>
        <end position="76"/>
    </location>
</feature>
<dbReference type="AlphaFoldDB" id="A0A6L8V8H4"/>
<evidence type="ECO:0000313" key="2">
    <source>
        <dbReference type="EMBL" id="MZQ85649.1"/>
    </source>
</evidence>
<protein>
    <recommendedName>
        <fullName evidence="4">TM2 domain-containing protein</fullName>
    </recommendedName>
</protein>
<name>A0A6L8V8H4_9BACL</name>
<gene>
    <name evidence="2" type="ORF">GQF01_26410</name>
</gene>
<feature type="transmembrane region" description="Helical" evidence="1">
    <location>
        <begin position="34"/>
        <end position="51"/>
    </location>
</feature>
<dbReference type="Proteomes" id="UP000481087">
    <property type="component" value="Unassembled WGS sequence"/>
</dbReference>
<sequence>MAMPKDNSHIPPYSTDSSYPNYAPYYPIPRKRKWVAGVLSFIVPGTGHFYLGLMQRGLFLMMLLILDIFIITSLTSQNDTSVAAVTLFALFIPVIYFYNLFDALQITDYVNRRNELGEFAGSYDHEFHDPLQKLIKGTNMGVLLVAAGVLFFLLSNKPAWVTGLFDFMGSYLGSMALVLGGLALYIIDSRKNKH</sequence>
<keyword evidence="1" id="KW-0812">Transmembrane</keyword>
<keyword evidence="1" id="KW-0472">Membrane</keyword>
<keyword evidence="1" id="KW-1133">Transmembrane helix</keyword>
<feature type="transmembrane region" description="Helical" evidence="1">
    <location>
        <begin position="167"/>
        <end position="187"/>
    </location>
</feature>
<dbReference type="EMBL" id="WTUZ01000033">
    <property type="protein sequence ID" value="MZQ85649.1"/>
    <property type="molecule type" value="Genomic_DNA"/>
</dbReference>
<feature type="transmembrane region" description="Helical" evidence="1">
    <location>
        <begin position="82"/>
        <end position="101"/>
    </location>
</feature>
<evidence type="ECO:0000313" key="3">
    <source>
        <dbReference type="Proteomes" id="UP000481087"/>
    </source>
</evidence>
<proteinExistence type="predicted"/>
<accession>A0A6L8V8H4</accession>
<comment type="caution">
    <text evidence="2">The sequence shown here is derived from an EMBL/GenBank/DDBJ whole genome shotgun (WGS) entry which is preliminary data.</text>
</comment>